<dbReference type="PANTHER" id="PTHR30419:SF8">
    <property type="entry name" value="NITROGEN ASSIMILATION TRANSCRIPTIONAL ACTIVATOR-RELATED"/>
    <property type="match status" value="1"/>
</dbReference>
<dbReference type="PANTHER" id="PTHR30419">
    <property type="entry name" value="HTH-TYPE TRANSCRIPTIONAL REGULATOR YBHD"/>
    <property type="match status" value="1"/>
</dbReference>
<evidence type="ECO:0000259" key="5">
    <source>
        <dbReference type="PROSITE" id="PS50931"/>
    </source>
</evidence>
<evidence type="ECO:0000313" key="6">
    <source>
        <dbReference type="EMBL" id="OCT14452.1"/>
    </source>
</evidence>
<dbReference type="Pfam" id="PF03466">
    <property type="entry name" value="LysR_substrate"/>
    <property type="match status" value="1"/>
</dbReference>
<dbReference type="InterPro" id="IPR036388">
    <property type="entry name" value="WH-like_DNA-bd_sf"/>
</dbReference>
<dbReference type="PRINTS" id="PR00039">
    <property type="entry name" value="HTHLYSR"/>
</dbReference>
<dbReference type="SUPFAM" id="SSF46785">
    <property type="entry name" value="Winged helix' DNA-binding domain"/>
    <property type="match status" value="1"/>
</dbReference>
<dbReference type="PROSITE" id="PS50931">
    <property type="entry name" value="HTH_LYSR"/>
    <property type="match status" value="1"/>
</dbReference>
<reference evidence="7" key="1">
    <citation type="submission" date="2016-05" db="EMBL/GenBank/DDBJ databases">
        <title>Paenibacillus oryzae. sp. nov., isolated from the rice root.</title>
        <authorList>
            <person name="Zhang J."/>
            <person name="Zhang X."/>
        </authorList>
    </citation>
    <scope>NUCLEOTIDE SEQUENCE [LARGE SCALE GENOMIC DNA]</scope>
    <source>
        <strain evidence="7">KCTC13222</strain>
    </source>
</reference>
<evidence type="ECO:0000313" key="7">
    <source>
        <dbReference type="Proteomes" id="UP000093309"/>
    </source>
</evidence>
<dbReference type="InterPro" id="IPR005119">
    <property type="entry name" value="LysR_subst-bd"/>
</dbReference>
<sequence length="300" mass="33553">MKLDQLQYIIEVAKTKSLTMAANNLNVTQSAVSQSIASLESELGLPIFIRSRSGVEPTKEGVSIIQTALEVVTKLQEMKERVLRLSQIMQAELRVASIPGVMSSLVKTVSNFKNEYPDVSFRITEENSDNTLNAIRQNKVDLGLVGMRGDTAKGTGMLFEPIWEGRIVIGVWNNSPLAAKKKITPFELQKYSLALYDESYVHDFLHEFEANYGPLPILFTSNNPNAIATALKESLAATIGYDFSFFDSPYALNGSLVMLEIEDVEQVPIHLGWVRSDTSKSSQISNLFIQRFKQHFQVKR</sequence>
<dbReference type="InterPro" id="IPR036390">
    <property type="entry name" value="WH_DNA-bd_sf"/>
</dbReference>
<name>A0A1C1A1P4_9BACL</name>
<dbReference type="SUPFAM" id="SSF53850">
    <property type="entry name" value="Periplasmic binding protein-like II"/>
    <property type="match status" value="1"/>
</dbReference>
<dbReference type="CDD" id="cd05466">
    <property type="entry name" value="PBP2_LTTR_substrate"/>
    <property type="match status" value="1"/>
</dbReference>
<keyword evidence="3" id="KW-0238">DNA-binding</keyword>
<dbReference type="FunFam" id="1.10.10.10:FF:000001">
    <property type="entry name" value="LysR family transcriptional regulator"/>
    <property type="match status" value="1"/>
</dbReference>
<dbReference type="Pfam" id="PF00126">
    <property type="entry name" value="HTH_1"/>
    <property type="match status" value="1"/>
</dbReference>
<dbReference type="AlphaFoldDB" id="A0A1C1A1P4"/>
<keyword evidence="4" id="KW-0804">Transcription</keyword>
<dbReference type="Proteomes" id="UP000093309">
    <property type="component" value="Unassembled WGS sequence"/>
</dbReference>
<dbReference type="STRING" id="512399.A8709_26975"/>
<comment type="similarity">
    <text evidence="1">Belongs to the LysR transcriptional regulatory family.</text>
</comment>
<dbReference type="GO" id="GO:0003700">
    <property type="term" value="F:DNA-binding transcription factor activity"/>
    <property type="evidence" value="ECO:0007669"/>
    <property type="project" value="InterPro"/>
</dbReference>
<accession>A0A1C1A1P4</accession>
<dbReference type="GO" id="GO:0003677">
    <property type="term" value="F:DNA binding"/>
    <property type="evidence" value="ECO:0007669"/>
    <property type="project" value="UniProtKB-KW"/>
</dbReference>
<evidence type="ECO:0000256" key="2">
    <source>
        <dbReference type="ARBA" id="ARBA00023015"/>
    </source>
</evidence>
<dbReference type="InterPro" id="IPR000847">
    <property type="entry name" value="LysR_HTH_N"/>
</dbReference>
<evidence type="ECO:0000256" key="4">
    <source>
        <dbReference type="ARBA" id="ARBA00023163"/>
    </source>
</evidence>
<comment type="caution">
    <text evidence="6">The sequence shown here is derived from an EMBL/GenBank/DDBJ whole genome shotgun (WGS) entry which is preliminary data.</text>
</comment>
<gene>
    <name evidence="6" type="ORF">A8709_26975</name>
</gene>
<keyword evidence="7" id="KW-1185">Reference proteome</keyword>
<organism evidence="6 7">
    <name type="scientific">Paenibacillus pectinilyticus</name>
    <dbReference type="NCBI Taxonomy" id="512399"/>
    <lineage>
        <taxon>Bacteria</taxon>
        <taxon>Bacillati</taxon>
        <taxon>Bacillota</taxon>
        <taxon>Bacilli</taxon>
        <taxon>Bacillales</taxon>
        <taxon>Paenibacillaceae</taxon>
        <taxon>Paenibacillus</taxon>
    </lineage>
</organism>
<keyword evidence="2" id="KW-0805">Transcription regulation</keyword>
<proteinExistence type="inferred from homology"/>
<dbReference type="RefSeq" id="WP_065853304.1">
    <property type="nucleotide sequence ID" value="NZ_LYPC01000020.1"/>
</dbReference>
<dbReference type="OrthoDB" id="9803735at2"/>
<dbReference type="Gene3D" id="1.10.10.10">
    <property type="entry name" value="Winged helix-like DNA-binding domain superfamily/Winged helix DNA-binding domain"/>
    <property type="match status" value="1"/>
</dbReference>
<dbReference type="GO" id="GO:0005829">
    <property type="term" value="C:cytosol"/>
    <property type="evidence" value="ECO:0007669"/>
    <property type="project" value="TreeGrafter"/>
</dbReference>
<feature type="domain" description="HTH lysR-type" evidence="5">
    <location>
        <begin position="1"/>
        <end position="58"/>
    </location>
</feature>
<dbReference type="Gene3D" id="3.40.190.290">
    <property type="match status" value="1"/>
</dbReference>
<protein>
    <recommendedName>
        <fullName evidence="5">HTH lysR-type domain-containing protein</fullName>
    </recommendedName>
</protein>
<dbReference type="EMBL" id="LYPC01000020">
    <property type="protein sequence ID" value="OCT14452.1"/>
    <property type="molecule type" value="Genomic_DNA"/>
</dbReference>
<dbReference type="InterPro" id="IPR050950">
    <property type="entry name" value="HTH-type_LysR_regulators"/>
</dbReference>
<evidence type="ECO:0000256" key="1">
    <source>
        <dbReference type="ARBA" id="ARBA00009437"/>
    </source>
</evidence>
<evidence type="ECO:0000256" key="3">
    <source>
        <dbReference type="ARBA" id="ARBA00023125"/>
    </source>
</evidence>